<dbReference type="Gene3D" id="3.30.565.10">
    <property type="entry name" value="Histidine kinase-like ATPase, C-terminal domain"/>
    <property type="match status" value="1"/>
</dbReference>
<keyword evidence="13" id="KW-1185">Reference proteome</keyword>
<dbReference type="CDD" id="cd00082">
    <property type="entry name" value="HisKA"/>
    <property type="match status" value="1"/>
</dbReference>
<keyword evidence="9" id="KW-0675">Receptor</keyword>
<dbReference type="PROSITE" id="PS50046">
    <property type="entry name" value="PHYTOCHROME_2"/>
    <property type="match status" value="1"/>
</dbReference>
<dbReference type="InterPro" id="IPR003594">
    <property type="entry name" value="HATPase_dom"/>
</dbReference>
<evidence type="ECO:0000256" key="9">
    <source>
        <dbReference type="ARBA" id="ARBA00023170"/>
    </source>
</evidence>
<dbReference type="InterPro" id="IPR036097">
    <property type="entry name" value="HisK_dim/P_sf"/>
</dbReference>
<dbReference type="PRINTS" id="PR01033">
    <property type="entry name" value="PHYTOCHROME"/>
</dbReference>
<reference evidence="12" key="1">
    <citation type="submission" date="2021-11" db="EMBL/GenBank/DDBJ databases">
        <title>Genome sequence.</title>
        <authorList>
            <person name="Sun Q."/>
        </authorList>
    </citation>
    <scope>NUCLEOTIDE SEQUENCE</scope>
    <source>
        <strain evidence="12">JC740</strain>
    </source>
</reference>
<dbReference type="Gene3D" id="3.30.450.270">
    <property type="match status" value="1"/>
</dbReference>
<dbReference type="InterPro" id="IPR003018">
    <property type="entry name" value="GAF"/>
</dbReference>
<accession>A0ABS8NBY9</accession>
<dbReference type="InterPro" id="IPR036890">
    <property type="entry name" value="HATPase_C_sf"/>
</dbReference>
<evidence type="ECO:0000256" key="5">
    <source>
        <dbReference type="ARBA" id="ARBA00022606"/>
    </source>
</evidence>
<dbReference type="InterPro" id="IPR003661">
    <property type="entry name" value="HisK_dim/P_dom"/>
</dbReference>
<dbReference type="Gene3D" id="1.10.287.130">
    <property type="match status" value="1"/>
</dbReference>
<dbReference type="Gene3D" id="3.30.450.20">
    <property type="entry name" value="PAS domain"/>
    <property type="match status" value="1"/>
</dbReference>
<comment type="catalytic activity">
    <reaction evidence="1">
        <text>ATP + protein L-histidine = ADP + protein N-phospho-L-histidine.</text>
        <dbReference type="EC" id="2.7.13.3"/>
    </reaction>
</comment>
<dbReference type="SUPFAM" id="SSF55874">
    <property type="entry name" value="ATPase domain of HSP90 chaperone/DNA topoisomerase II/histidine kinase"/>
    <property type="match status" value="1"/>
</dbReference>
<dbReference type="PROSITE" id="PS50109">
    <property type="entry name" value="HIS_KIN"/>
    <property type="match status" value="1"/>
</dbReference>
<feature type="domain" description="Phytochrome chromophore attachment site" evidence="10">
    <location>
        <begin position="146"/>
        <end position="310"/>
    </location>
</feature>
<sequence>MNSHFAPGTLLDGPVDLNNCDREPIHIPAQIQAFGGLMVVRLADREIVSVSENLDQCFSPQRCPAVGETCPDELAELVSQISAPESSDEGYAVRDRSLAIGELGWMVTAHRCVAFALLEFELESNATNASDLSLLERLFKHSSTSDLSTVYQSTVEVIRAFTGFDRVMLYQFHEDQHGSVIAEMKREDQESFLNLHYPAGDIPVPARRLYELKWIRTVADSSGETVPMVPPLIAKTRELDADEIPIDMSYSELRAISPIHLEYLRNMGVGASMSISVLDSGRLWGLIACHHDSPKVVAPKQRDACELAGVLLSTYLTSRRQQQALKHRVEVGERISEQISEIAKQEDLNQAMINAAPWMMELFNAEGLVWVHEGDVYHAGTTPSETQTRTLLSSLDQQNQDPIVYTHCIAKWQSWDDSFAERLPGMMAMRMGQRFGGMLILFRGPHEEHLNWAGDPNKSVTDESGRLSPRKSFEQYRQTVSGQSLPWTATDRETAESLLSAMNLLVVEQAAKVRRINEELRTLNADLDAFAYAASHDLKEPLRGIHHHVYMMEQAQDLAGATFEKGMQSLKRLTGRMSDLLDGLLRFSRAGRQDLQWETFSLSEVMDQAMDVAFGGLCPKDVEVQVKPDGELSGDFTCVREILTNLITNSVKYNDQPSKQIVAGITAVNDTPLGRRTEFESNVFFLRDNGIGIAPEYQSKVFEIFTRLCEPGEYSGGSGAGLTIVRRLVERHGGDVAVESDGKTGSTFFVGWAAR</sequence>
<evidence type="ECO:0000256" key="2">
    <source>
        <dbReference type="ARBA" id="ARBA00006402"/>
    </source>
</evidence>
<keyword evidence="7" id="KW-0418">Kinase</keyword>
<keyword evidence="8" id="KW-0157">Chromophore</keyword>
<dbReference type="SUPFAM" id="SSF55785">
    <property type="entry name" value="PYP-like sensor domain (PAS domain)"/>
    <property type="match status" value="1"/>
</dbReference>
<dbReference type="Proteomes" id="UP001430306">
    <property type="component" value="Unassembled WGS sequence"/>
</dbReference>
<dbReference type="InterPro" id="IPR016132">
    <property type="entry name" value="Phyto_chromo_attachment"/>
</dbReference>
<dbReference type="SMART" id="SM00065">
    <property type="entry name" value="GAF"/>
    <property type="match status" value="1"/>
</dbReference>
<dbReference type="InterPro" id="IPR013515">
    <property type="entry name" value="Phytochrome_cen-reg"/>
</dbReference>
<protein>
    <recommendedName>
        <fullName evidence="3">histidine kinase</fullName>
        <ecNumber evidence="3">2.7.13.3</ecNumber>
    </recommendedName>
</protein>
<dbReference type="Pfam" id="PF08446">
    <property type="entry name" value="PAS_2"/>
    <property type="match status" value="1"/>
</dbReference>
<comment type="similarity">
    <text evidence="2">In the N-terminal section; belongs to the phytochrome family.</text>
</comment>
<dbReference type="EC" id="2.7.13.3" evidence="3"/>
<dbReference type="SUPFAM" id="SSF55781">
    <property type="entry name" value="GAF domain-like"/>
    <property type="match status" value="2"/>
</dbReference>
<dbReference type="InterPro" id="IPR001294">
    <property type="entry name" value="Phytochrome"/>
</dbReference>
<evidence type="ECO:0000313" key="13">
    <source>
        <dbReference type="Proteomes" id="UP001430306"/>
    </source>
</evidence>
<dbReference type="InterPro" id="IPR043150">
    <property type="entry name" value="Phytochrome_PHY_sf"/>
</dbReference>
<proteinExistence type="inferred from homology"/>
<feature type="domain" description="Histidine kinase" evidence="11">
    <location>
        <begin position="533"/>
        <end position="755"/>
    </location>
</feature>
<dbReference type="InterPro" id="IPR050351">
    <property type="entry name" value="BphY/WalK/GraS-like"/>
</dbReference>
<keyword evidence="5" id="KW-0716">Sensory transduction</keyword>
<evidence type="ECO:0000313" key="12">
    <source>
        <dbReference type="EMBL" id="MCC9641070.1"/>
    </source>
</evidence>
<keyword evidence="4" id="KW-0600">Photoreceptor protein</keyword>
<dbReference type="PANTHER" id="PTHR42878">
    <property type="entry name" value="TWO-COMPONENT HISTIDINE KINASE"/>
    <property type="match status" value="1"/>
</dbReference>
<dbReference type="Pfam" id="PF00360">
    <property type="entry name" value="PHY"/>
    <property type="match status" value="1"/>
</dbReference>
<dbReference type="SMART" id="SM00387">
    <property type="entry name" value="HATPase_c"/>
    <property type="match status" value="1"/>
</dbReference>
<name>A0ABS8NBY9_9BACT</name>
<dbReference type="InterPro" id="IPR035965">
    <property type="entry name" value="PAS-like_dom_sf"/>
</dbReference>
<comment type="caution">
    <text evidence="12">The sequence shown here is derived from an EMBL/GenBank/DDBJ whole genome shotgun (WGS) entry which is preliminary data.</text>
</comment>
<organism evidence="12 13">
    <name type="scientific">Rhodopirellula halodulae</name>
    <dbReference type="NCBI Taxonomy" id="2894198"/>
    <lineage>
        <taxon>Bacteria</taxon>
        <taxon>Pseudomonadati</taxon>
        <taxon>Planctomycetota</taxon>
        <taxon>Planctomycetia</taxon>
        <taxon>Pirellulales</taxon>
        <taxon>Pirellulaceae</taxon>
        <taxon>Rhodopirellula</taxon>
    </lineage>
</organism>
<dbReference type="RefSeq" id="WP_230270963.1">
    <property type="nucleotide sequence ID" value="NZ_JAJKFW010000004.1"/>
</dbReference>
<dbReference type="InterPro" id="IPR029016">
    <property type="entry name" value="GAF-like_dom_sf"/>
</dbReference>
<evidence type="ECO:0000256" key="6">
    <source>
        <dbReference type="ARBA" id="ARBA00022679"/>
    </source>
</evidence>
<dbReference type="PANTHER" id="PTHR42878:SF15">
    <property type="entry name" value="BACTERIOPHYTOCHROME"/>
    <property type="match status" value="1"/>
</dbReference>
<gene>
    <name evidence="12" type="ORF">LOC71_02210</name>
</gene>
<dbReference type="Pfam" id="PF02518">
    <property type="entry name" value="HATPase_c"/>
    <property type="match status" value="1"/>
</dbReference>
<evidence type="ECO:0000256" key="1">
    <source>
        <dbReference type="ARBA" id="ARBA00000085"/>
    </source>
</evidence>
<dbReference type="Pfam" id="PF01590">
    <property type="entry name" value="GAF"/>
    <property type="match status" value="1"/>
</dbReference>
<evidence type="ECO:0000259" key="10">
    <source>
        <dbReference type="PROSITE" id="PS50046"/>
    </source>
</evidence>
<dbReference type="SUPFAM" id="SSF47384">
    <property type="entry name" value="Homodimeric domain of signal transducing histidine kinase"/>
    <property type="match status" value="1"/>
</dbReference>
<evidence type="ECO:0000259" key="11">
    <source>
        <dbReference type="PROSITE" id="PS50109"/>
    </source>
</evidence>
<evidence type="ECO:0000256" key="8">
    <source>
        <dbReference type="ARBA" id="ARBA00022991"/>
    </source>
</evidence>
<dbReference type="Gene3D" id="3.30.450.40">
    <property type="match status" value="1"/>
</dbReference>
<dbReference type="InterPro" id="IPR013654">
    <property type="entry name" value="PAS_2"/>
</dbReference>
<evidence type="ECO:0000256" key="7">
    <source>
        <dbReference type="ARBA" id="ARBA00022777"/>
    </source>
</evidence>
<keyword evidence="6" id="KW-0808">Transferase</keyword>
<evidence type="ECO:0000256" key="3">
    <source>
        <dbReference type="ARBA" id="ARBA00012438"/>
    </source>
</evidence>
<dbReference type="EMBL" id="JAJKFW010000004">
    <property type="protein sequence ID" value="MCC9641070.1"/>
    <property type="molecule type" value="Genomic_DNA"/>
</dbReference>
<dbReference type="InterPro" id="IPR005467">
    <property type="entry name" value="His_kinase_dom"/>
</dbReference>
<evidence type="ECO:0000256" key="4">
    <source>
        <dbReference type="ARBA" id="ARBA00022543"/>
    </source>
</evidence>